<gene>
    <name evidence="1" type="ORF">SKAU_G00333380</name>
</gene>
<sequence>MLLLPPLDFVTASLNSERIIQSTAGPAAVCRLRGKRPGSSSPSLAEQRLAADMIIRLGRLTPGYFRLLQRQVAGEVQTQPQDRMVNQIAMMLAIMGLGLSYYSARQMTDKVQNTPAP</sequence>
<dbReference type="EMBL" id="JAINUF010000015">
    <property type="protein sequence ID" value="KAJ8341047.1"/>
    <property type="molecule type" value="Genomic_DNA"/>
</dbReference>
<accession>A0A9Q1ELR6</accession>
<organism evidence="1 2">
    <name type="scientific">Synaphobranchus kaupii</name>
    <name type="common">Kaup's arrowtooth eel</name>
    <dbReference type="NCBI Taxonomy" id="118154"/>
    <lineage>
        <taxon>Eukaryota</taxon>
        <taxon>Metazoa</taxon>
        <taxon>Chordata</taxon>
        <taxon>Craniata</taxon>
        <taxon>Vertebrata</taxon>
        <taxon>Euteleostomi</taxon>
        <taxon>Actinopterygii</taxon>
        <taxon>Neopterygii</taxon>
        <taxon>Teleostei</taxon>
        <taxon>Anguilliformes</taxon>
        <taxon>Synaphobranchidae</taxon>
        <taxon>Synaphobranchus</taxon>
    </lineage>
</organism>
<evidence type="ECO:0000313" key="1">
    <source>
        <dbReference type="EMBL" id="KAJ8341047.1"/>
    </source>
</evidence>
<proteinExistence type="predicted"/>
<dbReference type="Proteomes" id="UP001152622">
    <property type="component" value="Chromosome 15"/>
</dbReference>
<evidence type="ECO:0000313" key="2">
    <source>
        <dbReference type="Proteomes" id="UP001152622"/>
    </source>
</evidence>
<name>A0A9Q1ELR6_SYNKA</name>
<comment type="caution">
    <text evidence="1">The sequence shown here is derived from an EMBL/GenBank/DDBJ whole genome shotgun (WGS) entry which is preliminary data.</text>
</comment>
<keyword evidence="2" id="KW-1185">Reference proteome</keyword>
<reference evidence="1" key="1">
    <citation type="journal article" date="2023" name="Science">
        <title>Genome structures resolve the early diversification of teleost fishes.</title>
        <authorList>
            <person name="Parey E."/>
            <person name="Louis A."/>
            <person name="Montfort J."/>
            <person name="Bouchez O."/>
            <person name="Roques C."/>
            <person name="Iampietro C."/>
            <person name="Lluch J."/>
            <person name="Castinel A."/>
            <person name="Donnadieu C."/>
            <person name="Desvignes T."/>
            <person name="Floi Bucao C."/>
            <person name="Jouanno E."/>
            <person name="Wen M."/>
            <person name="Mejri S."/>
            <person name="Dirks R."/>
            <person name="Jansen H."/>
            <person name="Henkel C."/>
            <person name="Chen W.J."/>
            <person name="Zahm M."/>
            <person name="Cabau C."/>
            <person name="Klopp C."/>
            <person name="Thompson A.W."/>
            <person name="Robinson-Rechavi M."/>
            <person name="Braasch I."/>
            <person name="Lecointre G."/>
            <person name="Bobe J."/>
            <person name="Postlethwait J.H."/>
            <person name="Berthelot C."/>
            <person name="Roest Crollius H."/>
            <person name="Guiguen Y."/>
        </authorList>
    </citation>
    <scope>NUCLEOTIDE SEQUENCE</scope>
    <source>
        <strain evidence="1">WJC10195</strain>
    </source>
</reference>
<dbReference type="OrthoDB" id="8617098at2759"/>
<dbReference type="AlphaFoldDB" id="A0A9Q1ELR6"/>
<protein>
    <submittedName>
        <fullName evidence="1">Uncharacterized protein</fullName>
    </submittedName>
</protein>